<keyword evidence="2" id="KW-1185">Reference proteome</keyword>
<proteinExistence type="predicted"/>
<comment type="caution">
    <text evidence="1">The sequence shown here is derived from an EMBL/GenBank/DDBJ whole genome shotgun (WGS) entry which is preliminary data.</text>
</comment>
<dbReference type="Proteomes" id="UP000478052">
    <property type="component" value="Unassembled WGS sequence"/>
</dbReference>
<dbReference type="EMBL" id="VUJU01000314">
    <property type="protein sequence ID" value="KAF0771281.1"/>
    <property type="molecule type" value="Genomic_DNA"/>
</dbReference>
<gene>
    <name evidence="1" type="ORF">FWK35_00006818</name>
</gene>
<sequence>MNKRRMEKTISTPDAIIIKADNMSYSDMLKRIKTSREIEEVGETFNGITKTRDGHPRIALNPEINKIENLKTAIKNTIGNEVSCTRLSDTTVIEIRDADEESTNEEILKVIEV</sequence>
<name>A0A6G0ZJW1_APHCR</name>
<protein>
    <submittedName>
        <fullName evidence="1">Uncharacterized protein</fullName>
    </submittedName>
</protein>
<evidence type="ECO:0000313" key="1">
    <source>
        <dbReference type="EMBL" id="KAF0771281.1"/>
    </source>
</evidence>
<dbReference type="AlphaFoldDB" id="A0A6G0ZJW1"/>
<dbReference type="OrthoDB" id="8057216at2759"/>
<reference evidence="1 2" key="1">
    <citation type="submission" date="2019-08" db="EMBL/GenBank/DDBJ databases">
        <title>Whole genome of Aphis craccivora.</title>
        <authorList>
            <person name="Voronova N.V."/>
            <person name="Shulinski R.S."/>
            <person name="Bandarenka Y.V."/>
            <person name="Zhorov D.G."/>
            <person name="Warner D."/>
        </authorList>
    </citation>
    <scope>NUCLEOTIDE SEQUENCE [LARGE SCALE GENOMIC DNA]</scope>
    <source>
        <strain evidence="1">180601</strain>
        <tissue evidence="1">Whole Body</tissue>
    </source>
</reference>
<evidence type="ECO:0000313" key="2">
    <source>
        <dbReference type="Proteomes" id="UP000478052"/>
    </source>
</evidence>
<accession>A0A6G0ZJW1</accession>
<organism evidence="1 2">
    <name type="scientific">Aphis craccivora</name>
    <name type="common">Cowpea aphid</name>
    <dbReference type="NCBI Taxonomy" id="307492"/>
    <lineage>
        <taxon>Eukaryota</taxon>
        <taxon>Metazoa</taxon>
        <taxon>Ecdysozoa</taxon>
        <taxon>Arthropoda</taxon>
        <taxon>Hexapoda</taxon>
        <taxon>Insecta</taxon>
        <taxon>Pterygota</taxon>
        <taxon>Neoptera</taxon>
        <taxon>Paraneoptera</taxon>
        <taxon>Hemiptera</taxon>
        <taxon>Sternorrhyncha</taxon>
        <taxon>Aphidomorpha</taxon>
        <taxon>Aphidoidea</taxon>
        <taxon>Aphididae</taxon>
        <taxon>Aphidini</taxon>
        <taxon>Aphis</taxon>
        <taxon>Aphis</taxon>
    </lineage>
</organism>